<accession>A0ABY2J654</accession>
<dbReference type="GO" id="GO:0016301">
    <property type="term" value="F:kinase activity"/>
    <property type="evidence" value="ECO:0007669"/>
    <property type="project" value="UniProtKB-KW"/>
</dbReference>
<dbReference type="InterPro" id="IPR045540">
    <property type="entry name" value="YegS/DAGK_C"/>
</dbReference>
<dbReference type="Pfam" id="PF00781">
    <property type="entry name" value="DAGK_cat"/>
    <property type="match status" value="1"/>
</dbReference>
<dbReference type="SMART" id="SM00046">
    <property type="entry name" value="DAGKc"/>
    <property type="match status" value="1"/>
</dbReference>
<keyword evidence="15" id="KW-1185">Reference proteome</keyword>
<keyword evidence="5" id="KW-0479">Metal-binding</keyword>
<evidence type="ECO:0000259" key="13">
    <source>
        <dbReference type="PROSITE" id="PS50146"/>
    </source>
</evidence>
<evidence type="ECO:0000313" key="14">
    <source>
        <dbReference type="EMBL" id="TFD00320.1"/>
    </source>
</evidence>
<dbReference type="InterPro" id="IPR005218">
    <property type="entry name" value="Diacylglycerol/lipid_kinase"/>
</dbReference>
<evidence type="ECO:0000256" key="2">
    <source>
        <dbReference type="ARBA" id="ARBA00005983"/>
    </source>
</evidence>
<gene>
    <name evidence="14" type="ORF">E3O65_04220</name>
</gene>
<proteinExistence type="inferred from homology"/>
<comment type="cofactor">
    <cofactor evidence="1">
        <name>Mg(2+)</name>
        <dbReference type="ChEBI" id="CHEBI:18420"/>
    </cofactor>
</comment>
<sequence>MSFPLHIVVAINPAASFSRRRDVGPRVVAALDRAGHRVTGLSASGFEALRVDVQAALVQEVDVLVVVGGDGMVSLGTNLLAGTRRPLAIVPCGTGNDLARGLGIPVDDTDAAIRHLLDALSRPPRAIDAARVHRGDTTIWFAGVLSAGFDAVVNERANRMRRPRGKSRYTLAMLLVLATFRPIAYRLTVDGNQHRVRAMLVSVANNASIGGGMRIAPRAVLDDGFLDLFIVSPLSRVGLLRVFPKVFSGTHTTLPQVEITRCRSIRIEADRVVAYADGERVGTLPVQIDVVPGALLVHA</sequence>
<dbReference type="InterPro" id="IPR017438">
    <property type="entry name" value="ATP-NAD_kinase_N"/>
</dbReference>
<keyword evidence="6" id="KW-0547">Nucleotide-binding</keyword>
<keyword evidence="10" id="KW-0443">Lipid metabolism</keyword>
<dbReference type="InterPro" id="IPR016064">
    <property type="entry name" value="NAD/diacylglycerol_kinase_sf"/>
</dbReference>
<dbReference type="Pfam" id="PF19279">
    <property type="entry name" value="YegS_C"/>
    <property type="match status" value="1"/>
</dbReference>
<dbReference type="PROSITE" id="PS50146">
    <property type="entry name" value="DAGK"/>
    <property type="match status" value="1"/>
</dbReference>
<dbReference type="InterPro" id="IPR050187">
    <property type="entry name" value="Lipid_Phosphate_FormReg"/>
</dbReference>
<reference evidence="14 15" key="1">
    <citation type="submission" date="2019-03" db="EMBL/GenBank/DDBJ databases">
        <title>Genomics of glacier-inhabiting Cryobacterium strains.</title>
        <authorList>
            <person name="Liu Q."/>
            <person name="Xin Y.-H."/>
        </authorList>
    </citation>
    <scope>NUCLEOTIDE SEQUENCE [LARGE SCALE GENOMIC DNA]</scope>
    <source>
        <strain evidence="14 15">TMT4-23</strain>
    </source>
</reference>
<evidence type="ECO:0000256" key="12">
    <source>
        <dbReference type="ARBA" id="ARBA00023264"/>
    </source>
</evidence>
<dbReference type="PANTHER" id="PTHR12358">
    <property type="entry name" value="SPHINGOSINE KINASE"/>
    <property type="match status" value="1"/>
</dbReference>
<dbReference type="NCBIfam" id="TIGR00147">
    <property type="entry name" value="YegS/Rv2252/BmrU family lipid kinase"/>
    <property type="match status" value="1"/>
</dbReference>
<dbReference type="RefSeq" id="WP_134362480.1">
    <property type="nucleotide sequence ID" value="NZ_SOGJ01000011.1"/>
</dbReference>
<comment type="similarity">
    <text evidence="2">Belongs to the diacylglycerol/lipid kinase family.</text>
</comment>
<dbReference type="EMBL" id="SOGJ01000011">
    <property type="protein sequence ID" value="TFD00320.1"/>
    <property type="molecule type" value="Genomic_DNA"/>
</dbReference>
<evidence type="ECO:0000256" key="9">
    <source>
        <dbReference type="ARBA" id="ARBA00022842"/>
    </source>
</evidence>
<dbReference type="Gene3D" id="3.40.50.10330">
    <property type="entry name" value="Probable inorganic polyphosphate/atp-NAD kinase, domain 1"/>
    <property type="match status" value="1"/>
</dbReference>
<keyword evidence="4" id="KW-0808">Transferase</keyword>
<evidence type="ECO:0000256" key="1">
    <source>
        <dbReference type="ARBA" id="ARBA00001946"/>
    </source>
</evidence>
<evidence type="ECO:0000256" key="5">
    <source>
        <dbReference type="ARBA" id="ARBA00022723"/>
    </source>
</evidence>
<keyword evidence="7 14" id="KW-0418">Kinase</keyword>
<evidence type="ECO:0000256" key="7">
    <source>
        <dbReference type="ARBA" id="ARBA00022777"/>
    </source>
</evidence>
<dbReference type="Proteomes" id="UP000298355">
    <property type="component" value="Unassembled WGS sequence"/>
</dbReference>
<keyword evidence="11" id="KW-0594">Phospholipid biosynthesis</keyword>
<dbReference type="InterPro" id="IPR001206">
    <property type="entry name" value="Diacylglycerol_kinase_cat_dom"/>
</dbReference>
<evidence type="ECO:0000256" key="10">
    <source>
        <dbReference type="ARBA" id="ARBA00023098"/>
    </source>
</evidence>
<keyword evidence="8" id="KW-0067">ATP-binding</keyword>
<dbReference type="SUPFAM" id="SSF111331">
    <property type="entry name" value="NAD kinase/diacylglycerol kinase-like"/>
    <property type="match status" value="1"/>
</dbReference>
<evidence type="ECO:0000256" key="8">
    <source>
        <dbReference type="ARBA" id="ARBA00022840"/>
    </source>
</evidence>
<keyword evidence="12" id="KW-1208">Phospholipid metabolism</keyword>
<comment type="caution">
    <text evidence="14">The sequence shown here is derived from an EMBL/GenBank/DDBJ whole genome shotgun (WGS) entry which is preliminary data.</text>
</comment>
<evidence type="ECO:0000256" key="11">
    <source>
        <dbReference type="ARBA" id="ARBA00023209"/>
    </source>
</evidence>
<protein>
    <submittedName>
        <fullName evidence="14">YegS/Rv2252/BmrU family lipid kinase</fullName>
    </submittedName>
</protein>
<keyword evidence="9" id="KW-0460">Magnesium</keyword>
<evidence type="ECO:0000256" key="6">
    <source>
        <dbReference type="ARBA" id="ARBA00022741"/>
    </source>
</evidence>
<feature type="domain" description="DAGKc" evidence="13">
    <location>
        <begin position="2"/>
        <end position="135"/>
    </location>
</feature>
<evidence type="ECO:0000256" key="3">
    <source>
        <dbReference type="ARBA" id="ARBA00022516"/>
    </source>
</evidence>
<dbReference type="Gene3D" id="2.60.200.40">
    <property type="match status" value="1"/>
</dbReference>
<name>A0ABY2J654_9MICO</name>
<evidence type="ECO:0000256" key="4">
    <source>
        <dbReference type="ARBA" id="ARBA00022679"/>
    </source>
</evidence>
<keyword evidence="3" id="KW-0444">Lipid biosynthesis</keyword>
<dbReference type="PANTHER" id="PTHR12358:SF106">
    <property type="entry name" value="LIPID KINASE YEGS"/>
    <property type="match status" value="1"/>
</dbReference>
<evidence type="ECO:0000313" key="15">
    <source>
        <dbReference type="Proteomes" id="UP000298355"/>
    </source>
</evidence>
<organism evidence="14 15">
    <name type="scientific">Cryobacterium breve</name>
    <dbReference type="NCBI Taxonomy" id="1259258"/>
    <lineage>
        <taxon>Bacteria</taxon>
        <taxon>Bacillati</taxon>
        <taxon>Actinomycetota</taxon>
        <taxon>Actinomycetes</taxon>
        <taxon>Micrococcales</taxon>
        <taxon>Microbacteriaceae</taxon>
        <taxon>Cryobacterium</taxon>
    </lineage>
</organism>